<accession>A0A9D2AC01</accession>
<feature type="compositionally biased region" description="Basic and acidic residues" evidence="1">
    <location>
        <begin position="18"/>
        <end position="33"/>
    </location>
</feature>
<evidence type="ECO:0000256" key="1">
    <source>
        <dbReference type="SAM" id="MobiDB-lite"/>
    </source>
</evidence>
<proteinExistence type="predicted"/>
<gene>
    <name evidence="2" type="ORF">H9863_07270</name>
</gene>
<dbReference type="Proteomes" id="UP000824202">
    <property type="component" value="Unassembled WGS sequence"/>
</dbReference>
<evidence type="ECO:0000313" key="3">
    <source>
        <dbReference type="Proteomes" id="UP000824202"/>
    </source>
</evidence>
<comment type="caution">
    <text evidence="2">The sequence shown here is derived from an EMBL/GenBank/DDBJ whole genome shotgun (WGS) entry which is preliminary data.</text>
</comment>
<name>A0A9D2AC01_9BACT</name>
<dbReference type="AlphaFoldDB" id="A0A9D2AC01"/>
<dbReference type="EMBL" id="DXFT01000139">
    <property type="protein sequence ID" value="HIX03896.1"/>
    <property type="molecule type" value="Genomic_DNA"/>
</dbReference>
<organism evidence="2 3">
    <name type="scientific">Candidatus Odoribacter faecigallinarum</name>
    <dbReference type="NCBI Taxonomy" id="2838706"/>
    <lineage>
        <taxon>Bacteria</taxon>
        <taxon>Pseudomonadati</taxon>
        <taxon>Bacteroidota</taxon>
        <taxon>Bacteroidia</taxon>
        <taxon>Bacteroidales</taxon>
        <taxon>Odoribacteraceae</taxon>
        <taxon>Odoribacter</taxon>
    </lineage>
</organism>
<evidence type="ECO:0000313" key="2">
    <source>
        <dbReference type="EMBL" id="HIX03896.1"/>
    </source>
</evidence>
<feature type="region of interest" description="Disordered" evidence="1">
    <location>
        <begin position="1"/>
        <end position="56"/>
    </location>
</feature>
<protein>
    <submittedName>
        <fullName evidence="2">Uncharacterized protein</fullName>
    </submittedName>
</protein>
<reference evidence="2" key="2">
    <citation type="submission" date="2021-04" db="EMBL/GenBank/DDBJ databases">
        <authorList>
            <person name="Gilroy R."/>
        </authorList>
    </citation>
    <scope>NUCLEOTIDE SEQUENCE</scope>
    <source>
        <strain evidence="2">23274</strain>
    </source>
</reference>
<reference evidence="2" key="1">
    <citation type="journal article" date="2021" name="PeerJ">
        <title>Extensive microbial diversity within the chicken gut microbiome revealed by metagenomics and culture.</title>
        <authorList>
            <person name="Gilroy R."/>
            <person name="Ravi A."/>
            <person name="Getino M."/>
            <person name="Pursley I."/>
            <person name="Horton D.L."/>
            <person name="Alikhan N.F."/>
            <person name="Baker D."/>
            <person name="Gharbi K."/>
            <person name="Hall N."/>
            <person name="Watson M."/>
            <person name="Adriaenssens E.M."/>
            <person name="Foster-Nyarko E."/>
            <person name="Jarju S."/>
            <person name="Secka A."/>
            <person name="Antonio M."/>
            <person name="Oren A."/>
            <person name="Chaudhuri R.R."/>
            <person name="La Ragione R."/>
            <person name="Hildebrand F."/>
            <person name="Pallen M.J."/>
        </authorList>
    </citation>
    <scope>NUCLEOTIDE SEQUENCE</scope>
    <source>
        <strain evidence="2">23274</strain>
    </source>
</reference>
<sequence>MEEEGEEGGFPPPGWRGFEGEDFKGREKRRKEGQGMTGAPCPAAAKRGAEGCPAEG</sequence>